<dbReference type="Proteomes" id="UP000034889">
    <property type="component" value="Unassembled WGS sequence"/>
</dbReference>
<feature type="transmembrane region" description="Helical" evidence="1">
    <location>
        <begin position="40"/>
        <end position="61"/>
    </location>
</feature>
<keyword evidence="1" id="KW-0812">Transmembrane</keyword>
<protein>
    <submittedName>
        <fullName evidence="2">Uncharacterized protein</fullName>
    </submittedName>
</protein>
<comment type="caution">
    <text evidence="2">The sequence shown here is derived from an EMBL/GenBank/DDBJ whole genome shotgun (WGS) entry which is preliminary data.</text>
</comment>
<dbReference type="AlphaFoldDB" id="A0A0G1K010"/>
<feature type="transmembrane region" description="Helical" evidence="1">
    <location>
        <begin position="112"/>
        <end position="131"/>
    </location>
</feature>
<feature type="transmembrane region" description="Helical" evidence="1">
    <location>
        <begin position="137"/>
        <end position="157"/>
    </location>
</feature>
<evidence type="ECO:0000313" key="3">
    <source>
        <dbReference type="Proteomes" id="UP000034889"/>
    </source>
</evidence>
<keyword evidence="1" id="KW-0472">Membrane</keyword>
<accession>A0A0G1K010</accession>
<dbReference type="EMBL" id="LCJM01000047">
    <property type="protein sequence ID" value="KKT77196.1"/>
    <property type="molecule type" value="Genomic_DNA"/>
</dbReference>
<sequence length="160" mass="18199">MSWWLNIIEYLKNSEDNSTDGNFSVKKTVTRALAESVVDLLYYALGFFSSIYFLAGIYLFFLDTGVYNGLFIKIFDSLSEPYLGSVGIYVILKEIRKRQLKTKSKHLGEYFVFSWLILFIVAVGFVGFSPNYHFNEIMGAITTITLALTVIYTGGLLHKP</sequence>
<evidence type="ECO:0000256" key="1">
    <source>
        <dbReference type="SAM" id="Phobius"/>
    </source>
</evidence>
<evidence type="ECO:0000313" key="2">
    <source>
        <dbReference type="EMBL" id="KKT77196.1"/>
    </source>
</evidence>
<reference evidence="2 3" key="1">
    <citation type="journal article" date="2015" name="Nature">
        <title>rRNA introns, odd ribosomes, and small enigmatic genomes across a large radiation of phyla.</title>
        <authorList>
            <person name="Brown C.T."/>
            <person name="Hug L.A."/>
            <person name="Thomas B.C."/>
            <person name="Sharon I."/>
            <person name="Castelle C.J."/>
            <person name="Singh A."/>
            <person name="Wilkins M.J."/>
            <person name="Williams K.H."/>
            <person name="Banfield J.F."/>
        </authorList>
    </citation>
    <scope>NUCLEOTIDE SEQUENCE [LARGE SCALE GENOMIC DNA]</scope>
</reference>
<organism evidence="2 3">
    <name type="scientific">Candidatus Giovannonibacteria bacterium GW2011_GWC2_44_8</name>
    <dbReference type="NCBI Taxonomy" id="1618657"/>
    <lineage>
        <taxon>Bacteria</taxon>
        <taxon>Candidatus Giovannoniibacteriota</taxon>
    </lineage>
</organism>
<keyword evidence="1" id="KW-1133">Transmembrane helix</keyword>
<name>A0A0G1K010_9BACT</name>
<proteinExistence type="predicted"/>
<gene>
    <name evidence="2" type="ORF">UW74_C0047G0008</name>
</gene>